<feature type="compositionally biased region" description="Low complexity" evidence="1">
    <location>
        <begin position="206"/>
        <end position="217"/>
    </location>
</feature>
<reference evidence="2" key="2">
    <citation type="submission" date="2021-04" db="EMBL/GenBank/DDBJ databases">
        <authorList>
            <person name="Podell S."/>
        </authorList>
    </citation>
    <scope>NUCLEOTIDE SEQUENCE</scope>
    <source>
        <strain evidence="2">Hildebrandi</strain>
    </source>
</reference>
<sequence>MTPSTSKTSFVVYHQRLLVLVVMFASVLCLLQSWSTTTSAAAGVGNSLLVDAFDHSSLLSLQQHHHHHGRKLSLSSSSTVSFGRSITKLETTSSSSTTTRLSMALSREEEIRRKIRQLKKEGRLSGGSGGSGDNNNSKSGTTAASSEAYDDQLYSAKVRRKLGTSKSRLLGYGQQTTESGAIEDDEMDDDEIDRVQNELDQTEEATMGMSSSTMRSGQIGTRTDLQQAQQQQQSTASYLDSLQTRPDQGNTQQQRLRIDPTLFDRSVSTEPEPPEMTEEELVQLVAEKLAEKRETEEKALAAAAKLAREKQQQQQQQEYDQTGTSTSITESTSSLSSSSSSSSSSVVENNTTLSSNTEPTETKTTTTGVGGTWTEDETAKTDLYKPKSGSWGAFPRPRDISKTYGGGRRVGVGFSNEDDAVANMKTQQLLKDYRRKVGIDVPTEKEHAAEIEEALQIGQLAMQRGIYATAVSALEKVTKWCSTNSKVGSKVYLELAMAYEAVGRTKEAYQVYKTLSDCRMEDVKFNAKRLLYGMEAMEIMRDVSSDFSRTKTRNTFIDATGLNTIAQNFDDVYNTAYIDLEGGFYKKLTESVVRSNREARQILLKATGKGEVGRTRVVQALRCISRQFDESLQSERATSNDEEPTAFLNGKPIIKGQTAKTVAAATTTTSTMRDPMAISLGDFQLLSSDEMLKNLAGRWRLQLLADKAGDGVSFFNTTMAIQEFSTEDMTFMARGPSGLVTVQSNGRIAMDESTRILSRSNIETSGVGGGAGGLMMSILFRGGTDSGFPAAVARTQQIISVDSILLITKCAPGTRSGKDAEKEHFAVWRRERVRNKDPV</sequence>
<gene>
    <name evidence="2" type="ORF">IV203_030650</name>
</gene>
<feature type="compositionally biased region" description="Polar residues" evidence="1">
    <location>
        <begin position="234"/>
        <end position="255"/>
    </location>
</feature>
<protein>
    <submittedName>
        <fullName evidence="2">Six-hairpin glycosidase-like protein</fullName>
    </submittedName>
</protein>
<keyword evidence="2" id="KW-0378">Hydrolase</keyword>
<feature type="compositionally biased region" description="Low complexity" evidence="1">
    <location>
        <begin position="312"/>
        <end position="367"/>
    </location>
</feature>
<dbReference type="GO" id="GO:0016798">
    <property type="term" value="F:hydrolase activity, acting on glycosyl bonds"/>
    <property type="evidence" value="ECO:0007669"/>
    <property type="project" value="UniProtKB-KW"/>
</dbReference>
<keyword evidence="2" id="KW-0326">Glycosidase</keyword>
<dbReference type="Proteomes" id="UP000693970">
    <property type="component" value="Unassembled WGS sequence"/>
</dbReference>
<proteinExistence type="predicted"/>
<dbReference type="PANTHER" id="PTHR35482">
    <property type="entry name" value="CYTOCHROME C OXIDASE SUBUNIT"/>
    <property type="match status" value="1"/>
</dbReference>
<dbReference type="EMBL" id="JAGRRH010000006">
    <property type="protein sequence ID" value="KAG7367907.1"/>
    <property type="molecule type" value="Genomic_DNA"/>
</dbReference>
<evidence type="ECO:0000256" key="1">
    <source>
        <dbReference type="SAM" id="MobiDB-lite"/>
    </source>
</evidence>
<dbReference type="AlphaFoldDB" id="A0A9K3LTG7"/>
<feature type="region of interest" description="Disordered" evidence="1">
    <location>
        <begin position="300"/>
        <end position="381"/>
    </location>
</feature>
<feature type="region of interest" description="Disordered" evidence="1">
    <location>
        <begin position="202"/>
        <end position="280"/>
    </location>
</feature>
<reference evidence="2" key="1">
    <citation type="journal article" date="2021" name="Sci. Rep.">
        <title>Diploid genomic architecture of Nitzschia inconspicua, an elite biomass production diatom.</title>
        <authorList>
            <person name="Oliver A."/>
            <person name="Podell S."/>
            <person name="Pinowska A."/>
            <person name="Traller J.C."/>
            <person name="Smith S.R."/>
            <person name="McClure R."/>
            <person name="Beliaev A."/>
            <person name="Bohutskyi P."/>
            <person name="Hill E.A."/>
            <person name="Rabines A."/>
            <person name="Zheng H."/>
            <person name="Allen L.Z."/>
            <person name="Kuo A."/>
            <person name="Grigoriev I.V."/>
            <person name="Allen A.E."/>
            <person name="Hazlebeck D."/>
            <person name="Allen E.E."/>
        </authorList>
    </citation>
    <scope>NUCLEOTIDE SEQUENCE</scope>
    <source>
        <strain evidence="2">Hildebrandi</strain>
    </source>
</reference>
<name>A0A9K3LTG7_9STRA</name>
<dbReference type="PANTHER" id="PTHR35482:SF1">
    <property type="entry name" value="CYTOCHROME C OXIDASE SUBUNIT"/>
    <property type="match status" value="1"/>
</dbReference>
<dbReference type="OrthoDB" id="206869at2759"/>
<keyword evidence="3" id="KW-1185">Reference proteome</keyword>
<feature type="region of interest" description="Disordered" evidence="1">
    <location>
        <begin position="169"/>
        <end position="188"/>
    </location>
</feature>
<comment type="caution">
    <text evidence="2">The sequence shown here is derived from an EMBL/GenBank/DDBJ whole genome shotgun (WGS) entry which is preliminary data.</text>
</comment>
<evidence type="ECO:0000313" key="2">
    <source>
        <dbReference type="EMBL" id="KAG7367907.1"/>
    </source>
</evidence>
<accession>A0A9K3LTG7</accession>
<organism evidence="2 3">
    <name type="scientific">Nitzschia inconspicua</name>
    <dbReference type="NCBI Taxonomy" id="303405"/>
    <lineage>
        <taxon>Eukaryota</taxon>
        <taxon>Sar</taxon>
        <taxon>Stramenopiles</taxon>
        <taxon>Ochrophyta</taxon>
        <taxon>Bacillariophyta</taxon>
        <taxon>Bacillariophyceae</taxon>
        <taxon>Bacillariophycidae</taxon>
        <taxon>Bacillariales</taxon>
        <taxon>Bacillariaceae</taxon>
        <taxon>Nitzschia</taxon>
    </lineage>
</organism>
<evidence type="ECO:0000313" key="3">
    <source>
        <dbReference type="Proteomes" id="UP000693970"/>
    </source>
</evidence>
<feature type="region of interest" description="Disordered" evidence="1">
    <location>
        <begin position="117"/>
        <end position="147"/>
    </location>
</feature>